<dbReference type="EMBL" id="JACHIG010000006">
    <property type="protein sequence ID" value="MBB5033491.1"/>
    <property type="molecule type" value="Genomic_DNA"/>
</dbReference>
<evidence type="ECO:0000313" key="2">
    <source>
        <dbReference type="EMBL" id="MBB5033491.1"/>
    </source>
</evidence>
<proteinExistence type="predicted"/>
<accession>A0A7W7YC76</accession>
<feature type="signal peptide" evidence="1">
    <location>
        <begin position="1"/>
        <end position="17"/>
    </location>
</feature>
<dbReference type="Gene3D" id="2.60.120.560">
    <property type="entry name" value="Exo-inulinase, domain 1"/>
    <property type="match status" value="1"/>
</dbReference>
<dbReference type="Proteomes" id="UP000590740">
    <property type="component" value="Unassembled WGS sequence"/>
</dbReference>
<gene>
    <name evidence="2" type="ORF">HNQ65_003079</name>
</gene>
<feature type="chain" id="PRO_5031356827" description="3-keto-disaccharide hydrolase domain-containing protein" evidence="1">
    <location>
        <begin position="18"/>
        <end position="255"/>
    </location>
</feature>
<keyword evidence="3" id="KW-1185">Reference proteome</keyword>
<evidence type="ECO:0000313" key="3">
    <source>
        <dbReference type="Proteomes" id="UP000590740"/>
    </source>
</evidence>
<keyword evidence="1" id="KW-0732">Signal</keyword>
<dbReference type="RefSeq" id="WP_184340416.1">
    <property type="nucleotide sequence ID" value="NZ_JACHIG010000006.1"/>
</dbReference>
<organism evidence="2 3">
    <name type="scientific">Prosthecobacter vanneervenii</name>
    <dbReference type="NCBI Taxonomy" id="48466"/>
    <lineage>
        <taxon>Bacteria</taxon>
        <taxon>Pseudomonadati</taxon>
        <taxon>Verrucomicrobiota</taxon>
        <taxon>Verrucomicrobiia</taxon>
        <taxon>Verrucomicrobiales</taxon>
        <taxon>Verrucomicrobiaceae</taxon>
        <taxon>Prosthecobacter</taxon>
    </lineage>
</organism>
<name>A0A7W7YC76_9BACT</name>
<sequence>MKLTILFLLAVTSLALANDPKTLMTERGKLLASEDLSQMPTDIFKGGGLASMSHGWSFRPGQWDIVDGALRGYQLKKDNHSAAAFFALPWKNAVLQFDVKIDGCSQVVFCIDDPAAIRAATPTRPAQNRVEHLCRLIINKNGFSTQKDDHDHDGPDVNEPFGAVKKAMAMGEWKTVLIEIMEEEMVTTIDGRTIAGAHPQVAADKAYISFGVSGYSNGFDKSPPLSASFRNFRLWEGVPAKGWPAMKAKLKAQVE</sequence>
<comment type="caution">
    <text evidence="2">The sequence shown here is derived from an EMBL/GenBank/DDBJ whole genome shotgun (WGS) entry which is preliminary data.</text>
</comment>
<reference evidence="2 3" key="1">
    <citation type="submission" date="2020-08" db="EMBL/GenBank/DDBJ databases">
        <title>Genomic Encyclopedia of Type Strains, Phase IV (KMG-IV): sequencing the most valuable type-strain genomes for metagenomic binning, comparative biology and taxonomic classification.</title>
        <authorList>
            <person name="Goeker M."/>
        </authorList>
    </citation>
    <scope>NUCLEOTIDE SEQUENCE [LARGE SCALE GENOMIC DNA]</scope>
    <source>
        <strain evidence="2 3">DSM 12252</strain>
    </source>
</reference>
<dbReference type="AlphaFoldDB" id="A0A7W7YC76"/>
<protein>
    <recommendedName>
        <fullName evidence="4">3-keto-disaccharide hydrolase domain-containing protein</fullName>
    </recommendedName>
</protein>
<evidence type="ECO:0000256" key="1">
    <source>
        <dbReference type="SAM" id="SignalP"/>
    </source>
</evidence>
<evidence type="ECO:0008006" key="4">
    <source>
        <dbReference type="Google" id="ProtNLM"/>
    </source>
</evidence>